<dbReference type="Pfam" id="PF00397">
    <property type="entry name" value="WW"/>
    <property type="match status" value="1"/>
</dbReference>
<dbReference type="PROSITE" id="PS50020">
    <property type="entry name" value="WW_DOMAIN_2"/>
    <property type="match status" value="1"/>
</dbReference>
<feature type="region of interest" description="Disordered" evidence="1">
    <location>
        <begin position="246"/>
        <end position="300"/>
    </location>
</feature>
<dbReference type="PROSITE" id="PS01159">
    <property type="entry name" value="WW_DOMAIN_1"/>
    <property type="match status" value="1"/>
</dbReference>
<feature type="compositionally biased region" description="Low complexity" evidence="1">
    <location>
        <begin position="90"/>
        <end position="103"/>
    </location>
</feature>
<feature type="compositionally biased region" description="Polar residues" evidence="1">
    <location>
        <begin position="259"/>
        <end position="275"/>
    </location>
</feature>
<dbReference type="SUPFAM" id="SSF51045">
    <property type="entry name" value="WW domain"/>
    <property type="match status" value="1"/>
</dbReference>
<feature type="compositionally biased region" description="Polar residues" evidence="1">
    <location>
        <begin position="326"/>
        <end position="340"/>
    </location>
</feature>
<feature type="region of interest" description="Disordered" evidence="1">
    <location>
        <begin position="1"/>
        <end position="23"/>
    </location>
</feature>
<dbReference type="Proteomes" id="UP000694941">
    <property type="component" value="Unplaced"/>
</dbReference>
<dbReference type="Gene3D" id="2.20.70.10">
    <property type="match status" value="1"/>
</dbReference>
<dbReference type="SMART" id="SM00456">
    <property type="entry name" value="WW"/>
    <property type="match status" value="1"/>
</dbReference>
<evidence type="ECO:0000256" key="1">
    <source>
        <dbReference type="SAM" id="MobiDB-lite"/>
    </source>
</evidence>
<evidence type="ECO:0000259" key="3">
    <source>
        <dbReference type="PROSITE" id="PS51140"/>
    </source>
</evidence>
<feature type="region of interest" description="Disordered" evidence="1">
    <location>
        <begin position="47"/>
        <end position="103"/>
    </location>
</feature>
<evidence type="ECO:0000313" key="5">
    <source>
        <dbReference type="RefSeq" id="XP_022251504.1"/>
    </source>
</evidence>
<organism evidence="4 5">
    <name type="scientific">Limulus polyphemus</name>
    <name type="common">Atlantic horseshoe crab</name>
    <dbReference type="NCBI Taxonomy" id="6850"/>
    <lineage>
        <taxon>Eukaryota</taxon>
        <taxon>Metazoa</taxon>
        <taxon>Ecdysozoa</taxon>
        <taxon>Arthropoda</taxon>
        <taxon>Chelicerata</taxon>
        <taxon>Merostomata</taxon>
        <taxon>Xiphosura</taxon>
        <taxon>Limulidae</taxon>
        <taxon>Limulus</taxon>
    </lineage>
</organism>
<dbReference type="InterPro" id="IPR036020">
    <property type="entry name" value="WW_dom_sf"/>
</dbReference>
<dbReference type="InterPro" id="IPR003892">
    <property type="entry name" value="CUE"/>
</dbReference>
<dbReference type="CDD" id="cd14279">
    <property type="entry name" value="CUE"/>
    <property type="match status" value="2"/>
</dbReference>
<evidence type="ECO:0000259" key="2">
    <source>
        <dbReference type="PROSITE" id="PS50020"/>
    </source>
</evidence>
<dbReference type="InterPro" id="IPR001202">
    <property type="entry name" value="WW_dom"/>
</dbReference>
<keyword evidence="4" id="KW-1185">Reference proteome</keyword>
<sequence length="414" mass="46420">MYLHRPIKSKSNQANSPLPPGWERRVDLNSGRFYYINHINHTTTWQKPQQLPQLYPHGGANQTSQNVEAPDHRHHSNQKTTQKIVVTDHSSSPSKGSISSQHSYKQGDYQLALASEKTVIELHSQFPEISLEHIRDTLKECNNEIQLAVKHLKRLSKTLATSVNVSNINQNVAAQLSHTYEAPKPYQAADSFVVMREADKLAVQAELEQEFPTFDKYVIQMVLESCSYNESNGRIMLTSMKNADVISGSQTQEEKPTSAEETLSTSEVADSSIQEHGTPEIPVQDLSETPNVEEVAHEKARKWSIKHEKRESGKEELHSYHLRISKGTSTQEDQQHTSMYRTHAKGPDPRLRKGPCDDLLLKDYVPLSGPDPNNHKGPNPALRKGPALNRFVPESETTGGASSKMLDSLLVSDI</sequence>
<accession>A0ABM1T6J8</accession>
<feature type="region of interest" description="Disordered" evidence="1">
    <location>
        <begin position="325"/>
        <end position="353"/>
    </location>
</feature>
<dbReference type="RefSeq" id="XP_022251504.1">
    <property type="nucleotide sequence ID" value="XM_022395796.1"/>
</dbReference>
<feature type="domain" description="WW" evidence="2">
    <location>
        <begin position="16"/>
        <end position="50"/>
    </location>
</feature>
<proteinExistence type="predicted"/>
<dbReference type="CDD" id="cd00201">
    <property type="entry name" value="WW"/>
    <property type="match status" value="1"/>
</dbReference>
<feature type="region of interest" description="Disordered" evidence="1">
    <location>
        <begin position="367"/>
        <end position="414"/>
    </location>
</feature>
<feature type="domain" description="CUE" evidence="3">
    <location>
        <begin position="114"/>
        <end position="157"/>
    </location>
</feature>
<name>A0ABM1T6J8_LIMPO</name>
<protein>
    <submittedName>
        <fullName evidence="5">Uncharacterized protein LOC106467584</fullName>
    </submittedName>
</protein>
<gene>
    <name evidence="5" type="primary">LOC106467584</name>
</gene>
<reference evidence="5" key="1">
    <citation type="submission" date="2025-08" db="UniProtKB">
        <authorList>
            <consortium name="RefSeq"/>
        </authorList>
    </citation>
    <scope>IDENTIFICATION</scope>
    <source>
        <tissue evidence="5">Muscle</tissue>
    </source>
</reference>
<evidence type="ECO:0000313" key="4">
    <source>
        <dbReference type="Proteomes" id="UP000694941"/>
    </source>
</evidence>
<dbReference type="PROSITE" id="PS51140">
    <property type="entry name" value="CUE"/>
    <property type="match status" value="1"/>
</dbReference>
<dbReference type="GeneID" id="106467584"/>